<gene>
    <name evidence="1" type="ORF">L3Q82_007374</name>
</gene>
<protein>
    <submittedName>
        <fullName evidence="1">Uncharacterized protein</fullName>
    </submittedName>
</protein>
<evidence type="ECO:0000313" key="1">
    <source>
        <dbReference type="EMBL" id="KAI3370858.1"/>
    </source>
</evidence>
<evidence type="ECO:0000313" key="2">
    <source>
        <dbReference type="Proteomes" id="UP000831701"/>
    </source>
</evidence>
<reference evidence="1" key="1">
    <citation type="submission" date="2022-04" db="EMBL/GenBank/DDBJ databases">
        <title>Jade perch genome.</title>
        <authorList>
            <person name="Chao B."/>
        </authorList>
    </citation>
    <scope>NUCLEOTIDE SEQUENCE</scope>
    <source>
        <strain evidence="1">CB-2022</strain>
    </source>
</reference>
<keyword evidence="2" id="KW-1185">Reference proteome</keyword>
<comment type="caution">
    <text evidence="1">The sequence shown here is derived from an EMBL/GenBank/DDBJ whole genome shotgun (WGS) entry which is preliminary data.</text>
</comment>
<name>A0ACB8WTU3_9TELE</name>
<dbReference type="EMBL" id="CM041536">
    <property type="protein sequence ID" value="KAI3370858.1"/>
    <property type="molecule type" value="Genomic_DNA"/>
</dbReference>
<accession>A0ACB8WTU3</accession>
<organism evidence="1 2">
    <name type="scientific">Scortum barcoo</name>
    <name type="common">barcoo grunter</name>
    <dbReference type="NCBI Taxonomy" id="214431"/>
    <lineage>
        <taxon>Eukaryota</taxon>
        <taxon>Metazoa</taxon>
        <taxon>Chordata</taxon>
        <taxon>Craniata</taxon>
        <taxon>Vertebrata</taxon>
        <taxon>Euteleostomi</taxon>
        <taxon>Actinopterygii</taxon>
        <taxon>Neopterygii</taxon>
        <taxon>Teleostei</taxon>
        <taxon>Neoteleostei</taxon>
        <taxon>Acanthomorphata</taxon>
        <taxon>Eupercaria</taxon>
        <taxon>Centrarchiformes</taxon>
        <taxon>Terapontoidei</taxon>
        <taxon>Terapontidae</taxon>
        <taxon>Scortum</taxon>
    </lineage>
</organism>
<dbReference type="Proteomes" id="UP000831701">
    <property type="component" value="Chromosome 6"/>
</dbReference>
<proteinExistence type="predicted"/>
<sequence>MSGLKKRNSNSSADREEDKQVKERMLSPGEKGEPGRAGGDAKSPGGEAQGGGEGVALKRTITLLNGVAIIVGTIIGSGIFVTPTGVVREAGSVGLSLIVWAVCGVFSTVGALCYAELGTTISKSGGDYAYILEVYGSLPAFLKLWIELLIIRPSSQYIVAYVFATYLIKPLFPVCPVPETGAKLVACLCILLLTFVNCYSVKAATRVQDFFAAAKLLALGLIIIIGFVRICQGSTDGLLPENSFEGSKYEFGSIGLALYSGLFAYGGWNYLNFVTEEMIEPYKNLPRAIIISLPIVTVVYVLTNLAYFTTLTPQQMLDSEAVAVDFGNYYLGPMAWIIPVFVGLSCFGSVNGSLFTSSRLFFVGSREGHLPSLLSMIHPSLLTPLPSLIFTCLMTLLYAFSNDIFSVINFFSFFNWLCIAMAIIGMMWLRYKKPELERPIKVNILLPVSFVLACLFLIIVSIWKTPVECAIGFGIIATGIPVYLIGVRWQNKPKWMLSGIWRQIKPPVCHHHSTMGKKGKKEKKVKGAEKTASKMEKKVSKRSKREEEDLEALIAEFQNLDAKKTQVVETTCPPPSPRLSASLSAHPEKDELILFGGEFFNGKKTYLYNDLFFYNIKKNSWVKSEIPNPPPPRCSHQAVVVPQGGGQLWVFGGEFASPNGEQFYHYKDLWVLHLATHTWENIKAPGGPSGRSGHRMVLSRKQLLVFGGFHESTRDFIYYNDVYSFSLDTFSWSRLTPSGSAPSPRSACQMTSTPDGMGVIIYGGYSKVRVKKDVEKGTIHSDMFLLKREGKEGQEKWSWSRVNPSGSKPPPRSGFSLAVGPAGRAVLFGGVCDEEEEESLEGDFYNDLYLYDAVKNRWFPGVLRGNKSEKKKRRRGKKGVAEGEGAEKEEEEAAPQAPTEVIKEIVTEDGTVMTIKEVIPGAQEEEEEEGEEEEEEEEDNGKITHTHTHTHRHTHTQ</sequence>